<feature type="domain" description="PpiC" evidence="9">
    <location>
        <begin position="250"/>
        <end position="387"/>
    </location>
</feature>
<sequence length="532" mass="60525">MLDFMRRQAQGWIVKVLFGLIVLSFVFWGVGDYFSGNSSVTVATVGDQEITQRGLENRVRSERNRLRQVMGDRFSPDQIDPERLRRQVLQDLIRERLLELEAERLGLTASDQAVRLAIRGQPAFQQGGEFSTSQYESILGRMGLGPSQYENRVRRDLAVQAYQGFFYEGTLVAEEEVWEAYRTRNEERRIRYGRLAPDQFRDQVTLEDAAVEAYYEEHQDRYRRPARAKVEYVVLSPETVAGQMGEPGSDQLRSYYEANAGRYTDDAGETAPFEQVRDQVAEDWRREQAEQRIYDRLPTFQDLLYTRDNLTAAAEEFGLEARTSPWIPRNGDLPDGVPEDPAFREAAFDVGVGRNSEDLELEDNRFVGLHVLERQPPSARPLEEVREEVRQDLRRERARELARKRAEEIREAVAQGGSLAGQLEDLGVQVEEAGPITRSEAGSRLPGDLAGSAFAAQSSAAGVARMDRSDFAVFRVEEVIQPGRDDLEEGQLRKLRSGVRLDRGESRMQAVMDQLRQRHGVRILKEFGSGNG</sequence>
<dbReference type="PANTHER" id="PTHR47529">
    <property type="entry name" value="PEPTIDYL-PROLYL CIS-TRANS ISOMERASE D"/>
    <property type="match status" value="1"/>
</dbReference>
<dbReference type="InterPro" id="IPR027304">
    <property type="entry name" value="Trigger_fact/SurA_dom_sf"/>
</dbReference>
<evidence type="ECO:0000313" key="10">
    <source>
        <dbReference type="EMBL" id="SCX76136.1"/>
    </source>
</evidence>
<evidence type="ECO:0000313" key="11">
    <source>
        <dbReference type="Proteomes" id="UP000183104"/>
    </source>
</evidence>
<proteinExistence type="inferred from homology"/>
<dbReference type="Pfam" id="PF13624">
    <property type="entry name" value="SurA_N_3"/>
    <property type="match status" value="1"/>
</dbReference>
<feature type="transmembrane region" description="Helical" evidence="8">
    <location>
        <begin position="12"/>
        <end position="31"/>
    </location>
</feature>
<dbReference type="GO" id="GO:0005886">
    <property type="term" value="C:plasma membrane"/>
    <property type="evidence" value="ECO:0007669"/>
    <property type="project" value="UniProtKB-SubCell"/>
</dbReference>
<keyword evidence="10" id="KW-0413">Isomerase</keyword>
<dbReference type="Pfam" id="PF13145">
    <property type="entry name" value="Rotamase_2"/>
    <property type="match status" value="1"/>
</dbReference>
<dbReference type="STRING" id="381306.AN478_12810"/>
<keyword evidence="5 8" id="KW-0472">Membrane</keyword>
<dbReference type="GO" id="GO:0003755">
    <property type="term" value="F:peptidyl-prolyl cis-trans isomerase activity"/>
    <property type="evidence" value="ECO:0007669"/>
    <property type="project" value="InterPro"/>
</dbReference>
<dbReference type="Proteomes" id="UP000183104">
    <property type="component" value="Unassembled WGS sequence"/>
</dbReference>
<evidence type="ECO:0000256" key="4">
    <source>
        <dbReference type="ARBA" id="ARBA00022989"/>
    </source>
</evidence>
<dbReference type="Gene3D" id="1.10.4030.10">
    <property type="entry name" value="Porin chaperone SurA, peptide-binding domain"/>
    <property type="match status" value="1"/>
</dbReference>
<evidence type="ECO:0000256" key="3">
    <source>
        <dbReference type="ARBA" id="ARBA00022692"/>
    </source>
</evidence>
<protein>
    <submittedName>
        <fullName evidence="10">Peptidyl-prolyl cis-trans isomerase D</fullName>
    </submittedName>
</protein>
<reference evidence="11" key="1">
    <citation type="submission" date="2016-10" db="EMBL/GenBank/DDBJ databases">
        <authorList>
            <person name="Varghese N."/>
        </authorList>
    </citation>
    <scope>NUCLEOTIDE SEQUENCE [LARGE SCALE GENOMIC DNA]</scope>
    <source>
        <strain evidence="11">HL 19</strain>
    </source>
</reference>
<gene>
    <name evidence="10" type="ORF">SAMN05661077_0291</name>
</gene>
<evidence type="ECO:0000256" key="8">
    <source>
        <dbReference type="SAM" id="Phobius"/>
    </source>
</evidence>
<comment type="similarity">
    <text evidence="7">Belongs to the PpiD chaperone family.</text>
</comment>
<evidence type="ECO:0000256" key="6">
    <source>
        <dbReference type="ARBA" id="ARBA00023186"/>
    </source>
</evidence>
<keyword evidence="2" id="KW-1003">Cell membrane</keyword>
<comment type="subcellular location">
    <subcellularLocation>
        <location evidence="1">Cell membrane</location>
        <topology evidence="1">Single-pass type II membrane protein</topology>
    </subcellularLocation>
</comment>
<dbReference type="InterPro" id="IPR000297">
    <property type="entry name" value="PPIase_PpiC"/>
</dbReference>
<dbReference type="RefSeq" id="WP_054966997.1">
    <property type="nucleotide sequence ID" value="NZ_FMUN01000001.1"/>
</dbReference>
<dbReference type="PANTHER" id="PTHR47529:SF1">
    <property type="entry name" value="PERIPLASMIC CHAPERONE PPID"/>
    <property type="match status" value="1"/>
</dbReference>
<evidence type="ECO:0000256" key="2">
    <source>
        <dbReference type="ARBA" id="ARBA00022475"/>
    </source>
</evidence>
<keyword evidence="11" id="KW-1185">Reference proteome</keyword>
<dbReference type="EMBL" id="FMUN01000001">
    <property type="protein sequence ID" value="SCX76136.1"/>
    <property type="molecule type" value="Genomic_DNA"/>
</dbReference>
<dbReference type="InterPro" id="IPR052029">
    <property type="entry name" value="PpiD_chaperone"/>
</dbReference>
<evidence type="ECO:0000256" key="5">
    <source>
        <dbReference type="ARBA" id="ARBA00023136"/>
    </source>
</evidence>
<evidence type="ECO:0000256" key="1">
    <source>
        <dbReference type="ARBA" id="ARBA00004401"/>
    </source>
</evidence>
<evidence type="ECO:0000256" key="7">
    <source>
        <dbReference type="ARBA" id="ARBA00038408"/>
    </source>
</evidence>
<keyword evidence="4 8" id="KW-1133">Transmembrane helix</keyword>
<keyword evidence="3 8" id="KW-0812">Transmembrane</keyword>
<organism evidence="10 11">
    <name type="scientific">Thiohalorhabdus denitrificans</name>
    <dbReference type="NCBI Taxonomy" id="381306"/>
    <lineage>
        <taxon>Bacteria</taxon>
        <taxon>Pseudomonadati</taxon>
        <taxon>Pseudomonadota</taxon>
        <taxon>Gammaproteobacteria</taxon>
        <taxon>Thiohalorhabdales</taxon>
        <taxon>Thiohalorhabdaceae</taxon>
        <taxon>Thiohalorhabdus</taxon>
    </lineage>
</organism>
<evidence type="ECO:0000259" key="9">
    <source>
        <dbReference type="Pfam" id="PF13145"/>
    </source>
</evidence>
<dbReference type="SUPFAM" id="SSF109998">
    <property type="entry name" value="Triger factor/SurA peptide-binding domain-like"/>
    <property type="match status" value="1"/>
</dbReference>
<accession>A0A0P9EKS3</accession>
<dbReference type="AlphaFoldDB" id="A0A0P9EKS3"/>
<name>A0A0P9EKS3_9GAMM</name>
<dbReference type="OrthoDB" id="9812372at2"/>
<keyword evidence="6" id="KW-0143">Chaperone</keyword>